<dbReference type="Pfam" id="PF12848">
    <property type="entry name" value="ABC_tran_Xtn"/>
    <property type="match status" value="1"/>
</dbReference>
<dbReference type="GO" id="GO:0016887">
    <property type="term" value="F:ATP hydrolysis activity"/>
    <property type="evidence" value="ECO:0007669"/>
    <property type="project" value="InterPro"/>
</dbReference>
<protein>
    <submittedName>
        <fullName evidence="4">COG0488: ATPase components of ABC transporters with duplicated ATPase domains</fullName>
    </submittedName>
</protein>
<reference evidence="4" key="1">
    <citation type="submission" date="2020-02" db="EMBL/GenBank/DDBJ databases">
        <authorList>
            <person name="Meier V. D."/>
        </authorList>
    </citation>
    <scope>NUCLEOTIDE SEQUENCE</scope>
    <source>
        <strain evidence="4">AVDCRST_MAG05</strain>
    </source>
</reference>
<dbReference type="PANTHER" id="PTHR42855">
    <property type="entry name" value="ABC TRANSPORTER ATP-BINDING SUBUNIT"/>
    <property type="match status" value="1"/>
</dbReference>
<evidence type="ECO:0000259" key="3">
    <source>
        <dbReference type="PROSITE" id="PS50893"/>
    </source>
</evidence>
<feature type="domain" description="ABC transporter" evidence="3">
    <location>
        <begin position="336"/>
        <end position="540"/>
    </location>
</feature>
<feature type="domain" description="ABC transporter" evidence="3">
    <location>
        <begin position="4"/>
        <end position="262"/>
    </location>
</feature>
<dbReference type="PROSITE" id="PS00211">
    <property type="entry name" value="ABC_TRANSPORTER_1"/>
    <property type="match status" value="2"/>
</dbReference>
<dbReference type="EMBL" id="CADCVM010000510">
    <property type="protein sequence ID" value="CAA9534314.1"/>
    <property type="molecule type" value="Genomic_DNA"/>
</dbReference>
<evidence type="ECO:0000313" key="4">
    <source>
        <dbReference type="EMBL" id="CAA9534314.1"/>
    </source>
</evidence>
<keyword evidence="1" id="KW-0547">Nucleotide-binding</keyword>
<dbReference type="InterPro" id="IPR051309">
    <property type="entry name" value="ABCF_ATPase"/>
</dbReference>
<sequence>MTLIGLRSIEKFYGGRTVLRGLDLSVAPGTRIGLVGGNGAGKSTLLRLLAGLEEPDGGEVVRRRGLRIASLPQYVERGSHTPMEVLRAARPELAEVRLELEACEERLGEPEVTGDLRRMERVLERHAQLLERFTELGGNGFDGEARGRLSELGFDRDDADRPMDELSGGQRKLAVLGACLVGRPDVLLLDEPESHLDAGRRERLEAIVRHFDGAVVTVSHDRYLLDETATEIVELEEGRTRVWPGNYSAYALARELEEKRQRQLYVTQQKEIARLEEAIRRFKQWAHNTEDERHARQARVKRRQIESMDKVEKPVLERRRIGLSFREGVRGGQKVVELRDVGVAFGDEPVLIGADLTVSRGERVGVVGPNGAGKSVLAKVLAGVLAPTEGTRWIGPSINTGYLPQDHAPAPGATPLSLVRDAKPIYEGDAVGLLGRFLFRYEQARSPVDSLSGGERTRLEFLLLMLREPNFLVLDEPTNHLDIASMEILEAELERFPGTVVFVSHDRYFLDRISDTTVEVRDGEILHYGGGFSDWRRATG</sequence>
<dbReference type="PROSITE" id="PS50893">
    <property type="entry name" value="ABC_TRANSPORTER_2"/>
    <property type="match status" value="2"/>
</dbReference>
<dbReference type="GO" id="GO:0005524">
    <property type="term" value="F:ATP binding"/>
    <property type="evidence" value="ECO:0007669"/>
    <property type="project" value="UniProtKB-KW"/>
</dbReference>
<organism evidence="4">
    <name type="scientific">uncultured Rubrobacteraceae bacterium</name>
    <dbReference type="NCBI Taxonomy" id="349277"/>
    <lineage>
        <taxon>Bacteria</taxon>
        <taxon>Bacillati</taxon>
        <taxon>Actinomycetota</taxon>
        <taxon>Rubrobacteria</taxon>
        <taxon>Rubrobacterales</taxon>
        <taxon>Rubrobacteraceae</taxon>
        <taxon>environmental samples</taxon>
    </lineage>
</organism>
<dbReference type="SMART" id="SM00382">
    <property type="entry name" value="AAA"/>
    <property type="match status" value="2"/>
</dbReference>
<dbReference type="FunFam" id="3.40.50.300:FF:000011">
    <property type="entry name" value="Putative ABC transporter ATP-binding component"/>
    <property type="match status" value="1"/>
</dbReference>
<evidence type="ECO:0000256" key="1">
    <source>
        <dbReference type="ARBA" id="ARBA00022741"/>
    </source>
</evidence>
<proteinExistence type="predicted"/>
<dbReference type="InterPro" id="IPR003439">
    <property type="entry name" value="ABC_transporter-like_ATP-bd"/>
</dbReference>
<dbReference type="CDD" id="cd03221">
    <property type="entry name" value="ABCF_EF-3"/>
    <property type="match status" value="2"/>
</dbReference>
<dbReference type="SUPFAM" id="SSF52540">
    <property type="entry name" value="P-loop containing nucleoside triphosphate hydrolases"/>
    <property type="match status" value="2"/>
</dbReference>
<dbReference type="InterPro" id="IPR017871">
    <property type="entry name" value="ABC_transporter-like_CS"/>
</dbReference>
<dbReference type="InterPro" id="IPR027417">
    <property type="entry name" value="P-loop_NTPase"/>
</dbReference>
<keyword evidence="2" id="KW-0067">ATP-binding</keyword>
<dbReference type="Gene3D" id="3.40.50.300">
    <property type="entry name" value="P-loop containing nucleotide triphosphate hydrolases"/>
    <property type="match status" value="2"/>
</dbReference>
<dbReference type="InterPro" id="IPR032781">
    <property type="entry name" value="ABC_tran_Xtn"/>
</dbReference>
<name>A0A6J4TZD4_9ACTN</name>
<dbReference type="InterPro" id="IPR003593">
    <property type="entry name" value="AAA+_ATPase"/>
</dbReference>
<dbReference type="AlphaFoldDB" id="A0A6J4TZD4"/>
<dbReference type="Pfam" id="PF00005">
    <property type="entry name" value="ABC_tran"/>
    <property type="match status" value="2"/>
</dbReference>
<accession>A0A6J4TZD4</accession>
<evidence type="ECO:0000256" key="2">
    <source>
        <dbReference type="ARBA" id="ARBA00022840"/>
    </source>
</evidence>
<dbReference type="NCBIfam" id="NF000355">
    <property type="entry name" value="ribo_prot_ABC_F"/>
    <property type="match status" value="1"/>
</dbReference>
<dbReference type="PANTHER" id="PTHR42855:SF2">
    <property type="entry name" value="DRUG RESISTANCE ABC TRANSPORTER,ATP-BINDING PROTEIN"/>
    <property type="match status" value="1"/>
</dbReference>
<gene>
    <name evidence="4" type="ORF">AVDCRST_MAG05-4702</name>
</gene>